<accession>A0A0F4XKR4</accession>
<evidence type="ECO:0000313" key="1">
    <source>
        <dbReference type="EMBL" id="KKA06375.1"/>
    </source>
</evidence>
<comment type="caution">
    <text evidence="1">The sequence shown here is derived from an EMBL/GenBank/DDBJ whole genome shotgun (WGS) entry which is preliminary data.</text>
</comment>
<proteinExistence type="predicted"/>
<reference evidence="1 2" key="1">
    <citation type="submission" date="2015-03" db="EMBL/GenBank/DDBJ databases">
        <title>Pseudomonas fluorescens 1855-344 Genome sequencing and assembly.</title>
        <authorList>
            <person name="Eng W.W.H."/>
            <person name="Gan H.M."/>
            <person name="Savka M.A."/>
        </authorList>
    </citation>
    <scope>NUCLEOTIDE SEQUENCE [LARGE SCALE GENOMIC DNA]</scope>
    <source>
        <strain evidence="1 2">1855-344</strain>
    </source>
</reference>
<sequence>MLLTLREKQVGVLEDAAFDLPLDFSSQARPVVKPRGGVLSRRQYVDQPIQRVVAISAEELDSVHDFALRLRIALLYQVMLAHLFGTV</sequence>
<dbReference type="Proteomes" id="UP000033662">
    <property type="component" value="Unassembled WGS sequence"/>
</dbReference>
<name>A0A0F4XKR4_9PSED</name>
<organism evidence="1 2">
    <name type="scientific">Pseudomonas kilonensis</name>
    <dbReference type="NCBI Taxonomy" id="132476"/>
    <lineage>
        <taxon>Bacteria</taxon>
        <taxon>Pseudomonadati</taxon>
        <taxon>Pseudomonadota</taxon>
        <taxon>Gammaproteobacteria</taxon>
        <taxon>Pseudomonadales</taxon>
        <taxon>Pseudomonadaceae</taxon>
        <taxon>Pseudomonas</taxon>
    </lineage>
</organism>
<gene>
    <name evidence="1" type="ORF">VP02_18420</name>
</gene>
<dbReference type="AlphaFoldDB" id="A0A0F4XKR4"/>
<protein>
    <submittedName>
        <fullName evidence="1">Uncharacterized protein</fullName>
    </submittedName>
</protein>
<evidence type="ECO:0000313" key="2">
    <source>
        <dbReference type="Proteomes" id="UP000033662"/>
    </source>
</evidence>
<dbReference type="EMBL" id="JZXC01000018">
    <property type="protein sequence ID" value="KKA06375.1"/>
    <property type="molecule type" value="Genomic_DNA"/>
</dbReference>